<reference evidence="3" key="1">
    <citation type="submission" date="2023-10" db="EMBL/GenBank/DDBJ databases">
        <title>Genome assemblies of two species of porcelain crab, Petrolisthes cinctipes and Petrolisthes manimaculis (Anomura: Porcellanidae).</title>
        <authorList>
            <person name="Angst P."/>
        </authorList>
    </citation>
    <scope>NUCLEOTIDE SEQUENCE</scope>
    <source>
        <strain evidence="3">PB745_01</strain>
        <tissue evidence="3">Gill</tissue>
    </source>
</reference>
<evidence type="ECO:0000313" key="4">
    <source>
        <dbReference type="Proteomes" id="UP001286313"/>
    </source>
</evidence>
<accession>A0AAE1L1G8</accession>
<feature type="domain" description="HAT C-terminal dimerisation" evidence="2">
    <location>
        <begin position="48"/>
        <end position="100"/>
    </location>
</feature>
<dbReference type="Proteomes" id="UP001286313">
    <property type="component" value="Unassembled WGS sequence"/>
</dbReference>
<keyword evidence="4" id="KW-1185">Reference proteome</keyword>
<organism evidence="3 4">
    <name type="scientific">Petrolisthes cinctipes</name>
    <name type="common">Flat porcelain crab</name>
    <dbReference type="NCBI Taxonomy" id="88211"/>
    <lineage>
        <taxon>Eukaryota</taxon>
        <taxon>Metazoa</taxon>
        <taxon>Ecdysozoa</taxon>
        <taxon>Arthropoda</taxon>
        <taxon>Crustacea</taxon>
        <taxon>Multicrustacea</taxon>
        <taxon>Malacostraca</taxon>
        <taxon>Eumalacostraca</taxon>
        <taxon>Eucarida</taxon>
        <taxon>Decapoda</taxon>
        <taxon>Pleocyemata</taxon>
        <taxon>Anomura</taxon>
        <taxon>Galatheoidea</taxon>
        <taxon>Porcellanidae</taxon>
        <taxon>Petrolisthes</taxon>
    </lineage>
</organism>
<dbReference type="Pfam" id="PF05699">
    <property type="entry name" value="Dimer_Tnp_hAT"/>
    <property type="match status" value="1"/>
</dbReference>
<protein>
    <recommendedName>
        <fullName evidence="2">HAT C-terminal dimerisation domain-containing protein</fullName>
    </recommendedName>
</protein>
<comment type="caution">
    <text evidence="3">The sequence shown here is derived from an EMBL/GenBank/DDBJ whole genome shotgun (WGS) entry which is preliminary data.</text>
</comment>
<feature type="compositionally biased region" description="Acidic residues" evidence="1">
    <location>
        <begin position="148"/>
        <end position="158"/>
    </location>
</feature>
<feature type="region of interest" description="Disordered" evidence="1">
    <location>
        <begin position="139"/>
        <end position="158"/>
    </location>
</feature>
<dbReference type="InterPro" id="IPR012337">
    <property type="entry name" value="RNaseH-like_sf"/>
</dbReference>
<dbReference type="AlphaFoldDB" id="A0AAE1L1G8"/>
<evidence type="ECO:0000259" key="2">
    <source>
        <dbReference type="Pfam" id="PF05699"/>
    </source>
</evidence>
<gene>
    <name evidence="3" type="ORF">Pcinc_006558</name>
</gene>
<name>A0AAE1L1G8_PETCI</name>
<dbReference type="GO" id="GO:0046983">
    <property type="term" value="F:protein dimerization activity"/>
    <property type="evidence" value="ECO:0007669"/>
    <property type="project" value="InterPro"/>
</dbReference>
<dbReference type="SUPFAM" id="SSF53098">
    <property type="entry name" value="Ribonuclease H-like"/>
    <property type="match status" value="1"/>
</dbReference>
<evidence type="ECO:0000313" key="3">
    <source>
        <dbReference type="EMBL" id="KAK3889450.1"/>
    </source>
</evidence>
<dbReference type="InterPro" id="IPR008906">
    <property type="entry name" value="HATC_C_dom"/>
</dbReference>
<dbReference type="EMBL" id="JAWQEG010000485">
    <property type="protein sequence ID" value="KAK3889450.1"/>
    <property type="molecule type" value="Genomic_DNA"/>
</dbReference>
<sequence>MLGYSPVQIEKVETQWRNLPIVKWHEMQSTVSLWIEVGKYTDASGMNPFQELYDLAISVLSLPHSNVEVERLFSQLNIVKTKLRNRLSTSSVSAVLTIRSGLKRVEKCCHSYELSASAVQKISTMAAYTSSVPSSNSSVNTMVVPDLENGENVEEDKR</sequence>
<proteinExistence type="predicted"/>
<evidence type="ECO:0000256" key="1">
    <source>
        <dbReference type="SAM" id="MobiDB-lite"/>
    </source>
</evidence>